<dbReference type="EMBL" id="BARV01023704">
    <property type="protein sequence ID" value="GAI39800.1"/>
    <property type="molecule type" value="Genomic_DNA"/>
</dbReference>
<organism evidence="1">
    <name type="scientific">marine sediment metagenome</name>
    <dbReference type="NCBI Taxonomy" id="412755"/>
    <lineage>
        <taxon>unclassified sequences</taxon>
        <taxon>metagenomes</taxon>
        <taxon>ecological metagenomes</taxon>
    </lineage>
</organism>
<protein>
    <submittedName>
        <fullName evidence="1">Uncharacterized protein</fullName>
    </submittedName>
</protein>
<reference evidence="1" key="1">
    <citation type="journal article" date="2014" name="Front. Microbiol.">
        <title>High frequency of phylogenetically diverse reductive dehalogenase-homologous genes in deep subseafloor sedimentary metagenomes.</title>
        <authorList>
            <person name="Kawai M."/>
            <person name="Futagami T."/>
            <person name="Toyoda A."/>
            <person name="Takaki Y."/>
            <person name="Nishi S."/>
            <person name="Hori S."/>
            <person name="Arai W."/>
            <person name="Tsubouchi T."/>
            <person name="Morono Y."/>
            <person name="Uchiyama I."/>
            <person name="Ito T."/>
            <person name="Fujiyama A."/>
            <person name="Inagaki F."/>
            <person name="Takami H."/>
        </authorList>
    </citation>
    <scope>NUCLEOTIDE SEQUENCE</scope>
    <source>
        <strain evidence="1">Expedition CK06-06</strain>
    </source>
</reference>
<name>X1PL50_9ZZZZ</name>
<feature type="non-terminal residue" evidence="1">
    <location>
        <position position="37"/>
    </location>
</feature>
<gene>
    <name evidence="1" type="ORF">S06H3_38838</name>
</gene>
<accession>X1PL50</accession>
<evidence type="ECO:0000313" key="1">
    <source>
        <dbReference type="EMBL" id="GAI39800.1"/>
    </source>
</evidence>
<sequence>MNAKGFRGALLAILVITSLMALALYAAPTDLVTADDA</sequence>
<comment type="caution">
    <text evidence="1">The sequence shown here is derived from an EMBL/GenBank/DDBJ whole genome shotgun (WGS) entry which is preliminary data.</text>
</comment>
<dbReference type="AlphaFoldDB" id="X1PL50"/>
<proteinExistence type="predicted"/>